<comment type="similarity">
    <text evidence="2">Belongs to the GmhB family.</text>
</comment>
<dbReference type="GO" id="GO:0005737">
    <property type="term" value="C:cytoplasm"/>
    <property type="evidence" value="ECO:0007669"/>
    <property type="project" value="UniProtKB-SubCell"/>
</dbReference>
<dbReference type="NCBIfam" id="TIGR01656">
    <property type="entry name" value="Histidinol-ppas"/>
    <property type="match status" value="1"/>
</dbReference>
<evidence type="ECO:0000256" key="7">
    <source>
        <dbReference type="ARBA" id="ARBA00031828"/>
    </source>
</evidence>
<comment type="subcellular location">
    <subcellularLocation>
        <location evidence="1">Cytoplasm</location>
    </subcellularLocation>
</comment>
<dbReference type="PANTHER" id="PTHR42891">
    <property type="entry name" value="D-GLYCERO-BETA-D-MANNO-HEPTOSE-1,7-BISPHOSPHATE 7-PHOSPHATASE"/>
    <property type="match status" value="1"/>
</dbReference>
<evidence type="ECO:0000256" key="2">
    <source>
        <dbReference type="ARBA" id="ARBA00005628"/>
    </source>
</evidence>
<name>A0A5C8CC07_9SPIR</name>
<keyword evidence="4" id="KW-0479">Metal-binding</keyword>
<keyword evidence="3" id="KW-0963">Cytoplasm</keyword>
<dbReference type="InterPro" id="IPR036412">
    <property type="entry name" value="HAD-like_sf"/>
</dbReference>
<evidence type="ECO:0000256" key="4">
    <source>
        <dbReference type="ARBA" id="ARBA00022723"/>
    </source>
</evidence>
<sequence>MKYYYSYAGFYMNIDNFFLKFYSKLEKDAVLVGLDFNLNNENNNKFYSIDNDYRIIKNDIENSLSGYSILKKIAYKNNNKINIDEEIINKAFEKKLLFGIPLYIPNKNKKINKALFLDRDGILMEDFGYVGSVDRVKIKKEFIEIIKYAKEKGFITIVVTNQAGVSYGYYGEEDVKKVHKYIYEEYKKCGALIDDFYYCPYHIKSENKKYNIISMMRKPESGMHLLASKKYNIDLSASFMIGDRDTDIIKIPYLKTLLIETPAYKIINRENIVDTKDIYYYLQNGDINYD</sequence>
<protein>
    <recommendedName>
        <fullName evidence="7">D,D-heptose 1,7-bisphosphate phosphatase</fullName>
    </recommendedName>
</protein>
<dbReference type="PANTHER" id="PTHR42891:SF1">
    <property type="entry name" value="D-GLYCERO-BETA-D-MANNO-HEPTOSE-1,7-BISPHOSPHATE 7-PHOSPHATASE"/>
    <property type="match status" value="1"/>
</dbReference>
<comment type="caution">
    <text evidence="8">The sequence shown here is derived from an EMBL/GenBank/DDBJ whole genome shotgun (WGS) entry which is preliminary data.</text>
</comment>
<dbReference type="NCBIfam" id="TIGR01662">
    <property type="entry name" value="HAD-SF-IIIA"/>
    <property type="match status" value="1"/>
</dbReference>
<dbReference type="GO" id="GO:0005975">
    <property type="term" value="P:carbohydrate metabolic process"/>
    <property type="evidence" value="ECO:0007669"/>
    <property type="project" value="InterPro"/>
</dbReference>
<dbReference type="Pfam" id="PF13242">
    <property type="entry name" value="Hydrolase_like"/>
    <property type="match status" value="1"/>
</dbReference>
<dbReference type="AlphaFoldDB" id="A0A5C8CC07"/>
<evidence type="ECO:0000256" key="3">
    <source>
        <dbReference type="ARBA" id="ARBA00022490"/>
    </source>
</evidence>
<dbReference type="Proteomes" id="UP000325116">
    <property type="component" value="Unassembled WGS sequence"/>
</dbReference>
<dbReference type="InterPro" id="IPR023214">
    <property type="entry name" value="HAD_sf"/>
</dbReference>
<organism evidence="8 9">
    <name type="scientific">Brachyspira aalborgi</name>
    <dbReference type="NCBI Taxonomy" id="29522"/>
    <lineage>
        <taxon>Bacteria</taxon>
        <taxon>Pseudomonadati</taxon>
        <taxon>Spirochaetota</taxon>
        <taxon>Spirochaetia</taxon>
        <taxon>Brachyspirales</taxon>
        <taxon>Brachyspiraceae</taxon>
        <taxon>Brachyspira</taxon>
    </lineage>
</organism>
<dbReference type="InterPro" id="IPR006543">
    <property type="entry name" value="Histidinol-phos"/>
</dbReference>
<evidence type="ECO:0000256" key="5">
    <source>
        <dbReference type="ARBA" id="ARBA00022801"/>
    </source>
</evidence>
<dbReference type="InterPro" id="IPR006549">
    <property type="entry name" value="HAD-SF_hydro_IIIA"/>
</dbReference>
<evidence type="ECO:0000256" key="1">
    <source>
        <dbReference type="ARBA" id="ARBA00004496"/>
    </source>
</evidence>
<keyword evidence="5 8" id="KW-0378">Hydrolase</keyword>
<proteinExistence type="inferred from homology"/>
<dbReference type="GO" id="GO:0046872">
    <property type="term" value="F:metal ion binding"/>
    <property type="evidence" value="ECO:0007669"/>
    <property type="project" value="UniProtKB-KW"/>
</dbReference>
<gene>
    <name evidence="8" type="ORF">EPJ80_11020</name>
</gene>
<dbReference type="GO" id="GO:0016791">
    <property type="term" value="F:phosphatase activity"/>
    <property type="evidence" value="ECO:0007669"/>
    <property type="project" value="InterPro"/>
</dbReference>
<dbReference type="SUPFAM" id="SSF56784">
    <property type="entry name" value="HAD-like"/>
    <property type="match status" value="1"/>
</dbReference>
<evidence type="ECO:0000313" key="8">
    <source>
        <dbReference type="EMBL" id="TXJ11145.1"/>
    </source>
</evidence>
<reference evidence="8 9" key="1">
    <citation type="journal article" date="1992" name="Lakartidningen">
        <title>[Penicillin V and not amoxicillin is the first choice preparation in acute otitis].</title>
        <authorList>
            <person name="Kamme C."/>
            <person name="Lundgren K."/>
            <person name="Prellner K."/>
        </authorList>
    </citation>
    <scope>NUCLEOTIDE SEQUENCE [LARGE SCALE GENOMIC DNA]</scope>
    <source>
        <strain evidence="8 9">W1</strain>
    </source>
</reference>
<evidence type="ECO:0000256" key="6">
    <source>
        <dbReference type="ARBA" id="ARBA00023277"/>
    </source>
</evidence>
<accession>A0A5C8CC07</accession>
<dbReference type="Gene3D" id="3.40.50.1000">
    <property type="entry name" value="HAD superfamily/HAD-like"/>
    <property type="match status" value="1"/>
</dbReference>
<keyword evidence="6" id="KW-0119">Carbohydrate metabolism</keyword>
<evidence type="ECO:0000313" key="9">
    <source>
        <dbReference type="Proteomes" id="UP000325116"/>
    </source>
</evidence>
<dbReference type="InterPro" id="IPR004446">
    <property type="entry name" value="Heptose_bisP_phosphatase"/>
</dbReference>
<dbReference type="EMBL" id="SAXT01000006">
    <property type="protein sequence ID" value="TXJ11145.1"/>
    <property type="molecule type" value="Genomic_DNA"/>
</dbReference>